<dbReference type="GO" id="GO:0061621">
    <property type="term" value="P:canonical glycolysis"/>
    <property type="evidence" value="ECO:0007669"/>
    <property type="project" value="TreeGrafter"/>
</dbReference>
<dbReference type="InterPro" id="IPR000023">
    <property type="entry name" value="Phosphofructokinase_dom"/>
</dbReference>
<comment type="pathway">
    <text evidence="3 14 15">Carbohydrate degradation; glycolysis; D-glyceraldehyde 3-phosphate and glycerone phosphate from D-glucose: step 3/4.</text>
</comment>
<feature type="binding site" description="in other chain" evidence="14">
    <location>
        <begin position="569"/>
        <end position="573"/>
    </location>
    <ligand>
        <name>beta-D-fructose 2,6-bisphosphate</name>
        <dbReference type="ChEBI" id="CHEBI:58579"/>
        <note>allosteric activator; ligand shared between dimeric partners</note>
    </ligand>
</feature>
<keyword evidence="9 14" id="KW-0418">Kinase</keyword>
<evidence type="ECO:0000256" key="9">
    <source>
        <dbReference type="ARBA" id="ARBA00022777"/>
    </source>
</evidence>
<comment type="similarity">
    <text evidence="15">Belongs to the phosphofructokinase type A (PFKA) family. ATP-dependent PFK group I subfamily. Eukaryotic two domain clade "E" sub-subfamily.</text>
</comment>
<feature type="binding site" description="in other chain" evidence="14">
    <location>
        <position position="512"/>
    </location>
    <ligand>
        <name>beta-D-fructose 2,6-bisphosphate</name>
        <dbReference type="ChEBI" id="CHEBI:58579"/>
        <note>allosteric activator; ligand shared between dimeric partners</note>
    </ligand>
</feature>
<dbReference type="InterPro" id="IPR035966">
    <property type="entry name" value="PKF_sf"/>
</dbReference>
<dbReference type="Proteomes" id="UP001385951">
    <property type="component" value="Unassembled WGS sequence"/>
</dbReference>
<evidence type="ECO:0000256" key="14">
    <source>
        <dbReference type="HAMAP-Rule" id="MF_03184"/>
    </source>
</evidence>
<dbReference type="GO" id="GO:0005739">
    <property type="term" value="C:mitochondrion"/>
    <property type="evidence" value="ECO:0007669"/>
    <property type="project" value="TreeGrafter"/>
</dbReference>
<feature type="region of interest" description="N-terminal catalytic PFK domain 1" evidence="14">
    <location>
        <begin position="1"/>
        <end position="429"/>
    </location>
</feature>
<feature type="domain" description="Phosphofructokinase" evidence="16">
    <location>
        <begin position="9"/>
        <end position="363"/>
    </location>
</feature>
<evidence type="ECO:0000256" key="10">
    <source>
        <dbReference type="ARBA" id="ARBA00022840"/>
    </source>
</evidence>
<dbReference type="FunFam" id="3.40.50.460:FF:000008">
    <property type="entry name" value="ATP-dependent 6-phosphofructokinase"/>
    <property type="match status" value="1"/>
</dbReference>
<evidence type="ECO:0000256" key="12">
    <source>
        <dbReference type="ARBA" id="ARBA00023152"/>
    </source>
</evidence>
<feature type="binding site" evidence="14">
    <location>
        <position position="239"/>
    </location>
    <ligand>
        <name>substrate</name>
        <note>ligand shared between dimeric partners</note>
    </ligand>
</feature>
<feature type="binding site" description="in other chain" evidence="14">
    <location>
        <begin position="337"/>
        <end position="340"/>
    </location>
    <ligand>
        <name>substrate</name>
        <note>ligand shared between dimeric partners</note>
    </ligand>
</feature>
<dbReference type="GO" id="GO:0030388">
    <property type="term" value="P:fructose 1,6-bisphosphate metabolic process"/>
    <property type="evidence" value="ECO:0007669"/>
    <property type="project" value="TreeGrafter"/>
</dbReference>
<dbReference type="GO" id="GO:0046872">
    <property type="term" value="F:metal ion binding"/>
    <property type="evidence" value="ECO:0007669"/>
    <property type="project" value="UniProtKB-KW"/>
</dbReference>
<comment type="caution">
    <text evidence="17">The sequence shown here is derived from an EMBL/GenBank/DDBJ whole genome shotgun (WGS) entry which is preliminary data.</text>
</comment>
<feature type="active site" description="Proton acceptor" evidence="14">
    <location>
        <position position="204"/>
    </location>
</feature>
<comment type="subunit">
    <text evidence="14">Homotetramer.</text>
</comment>
<sequence>MADKKPKMKLAVLTSGGDSAGMNAVVRAVVKAAILKGCETYVVREGYEGLVRGNSDECKTEKVSGSKGQEDSLLNNLRFGDGELLKDGTSDHPTGRTLRGRYIVRVGWDDVRGWFAQGGTLIGTARSMTFKTVEGRLNAAHNLIKEGIDAIAVCGGDGSLTGADVFRAEWPKLVSDLQAQGRITAEQAKQHGHLKIVGMVGSIDNDMSMTDMTIGAPTALHRICEAIDNIDSTASSHSRAFVLEVMGRHCGWLALMGGVSGGADYILLPERPPTVDSWEDQMCDLIKGHRDAGKRKSIVIVAEGAHDKNLKPIHADYVKDVLTERLGLDTRVTTLGHTQRGGRPCAMDRILPTLQGVEAVDALLDATPDTPSYMIGIQNGRIVRVPLMEAVKMTHSVAEAIKVKDFDKAMSLRDPEFVEALEGFKATSVLEKEPKLAHHLRMRVAIMHIGAPAGGMNAATRTAVRYCIRQGHKPFAIHNGFPGLLDDDINQLSWLGVDNWMTRGGSELGTNRKLPDIDLGGVAAKFQQYKFNALIMIGGFEAYKALSILEQARKHYPAFHVPMVHLPATISNNVPMTEFSLGSDTSLNALVDACDAIKQSASASRNRVFVVEVQGGKCGYLATMGALATGACIVYTPERGITLDMLRNDVKYLKKRYSLDIKGKNEGRIVLKNETASEVYSLEVITKMFKEEGGKMFDSRSASLGHTLQGGIPSPTDRARAVRLALKCMSFMEHHHQLLLKQPGNLKKANVDSAAVITIQGSGVIFVPATEMQEHADTANRRGTQEGWAKVADLVEDLVARKQILEKEREKNPVNA</sequence>
<feature type="binding site" description="in other chain" evidence="14">
    <location>
        <position position="674"/>
    </location>
    <ligand>
        <name>beta-D-fructose 2,6-bisphosphate</name>
        <dbReference type="ChEBI" id="CHEBI:58579"/>
        <note>allosteric activator; ligand shared between dimeric partners</note>
    </ligand>
</feature>
<feature type="binding site" evidence="14">
    <location>
        <position position="17"/>
    </location>
    <ligand>
        <name>ATP</name>
        <dbReference type="ChEBI" id="CHEBI:30616"/>
    </ligand>
</feature>
<keyword evidence="10 14" id="KW-0067">ATP-binding</keyword>
<feature type="binding site" description="in other chain" evidence="14">
    <location>
        <begin position="614"/>
        <end position="616"/>
    </location>
    <ligand>
        <name>beta-D-fructose 2,6-bisphosphate</name>
        <dbReference type="ChEBI" id="CHEBI:58579"/>
        <note>allosteric activator; ligand shared between dimeric partners</note>
    </ligand>
</feature>
<dbReference type="HAMAP" id="MF_03184">
    <property type="entry name" value="Phosphofructokinase_I_E"/>
    <property type="match status" value="1"/>
</dbReference>
<feature type="binding site" evidence="14">
    <location>
        <position position="607"/>
    </location>
    <ligand>
        <name>beta-D-fructose 2,6-bisphosphate</name>
        <dbReference type="ChEBI" id="CHEBI:58579"/>
        <note>allosteric activator; ligand shared between dimeric partners</note>
    </ligand>
</feature>
<accession>A0AAW0GG44</accession>
<keyword evidence="7 14" id="KW-0479">Metal-binding</keyword>
<evidence type="ECO:0000256" key="11">
    <source>
        <dbReference type="ARBA" id="ARBA00022842"/>
    </source>
</evidence>
<keyword evidence="5 14" id="KW-0021">Allosteric enzyme</keyword>
<feature type="binding site" evidence="14">
    <location>
        <begin position="156"/>
        <end position="159"/>
    </location>
    <ligand>
        <name>ATP</name>
        <dbReference type="ChEBI" id="CHEBI:30616"/>
    </ligand>
</feature>
<proteinExistence type="inferred from homology"/>
<feature type="binding site" description="in other chain" evidence="14">
    <location>
        <begin position="202"/>
        <end position="204"/>
    </location>
    <ligand>
        <name>substrate</name>
        <note>ligand shared between dimeric partners</note>
    </ligand>
</feature>
<dbReference type="EC" id="2.7.1.11" evidence="14"/>
<name>A0AAW0GG44_9APHY</name>
<gene>
    <name evidence="17" type="ORF">QCA50_005788</name>
</gene>
<dbReference type="InterPro" id="IPR022953">
    <property type="entry name" value="ATP_PFK"/>
</dbReference>
<dbReference type="GO" id="GO:0005524">
    <property type="term" value="F:ATP binding"/>
    <property type="evidence" value="ECO:0007669"/>
    <property type="project" value="UniProtKB-KW"/>
</dbReference>
<dbReference type="GO" id="GO:0016208">
    <property type="term" value="F:AMP binding"/>
    <property type="evidence" value="ECO:0007669"/>
    <property type="project" value="TreeGrafter"/>
</dbReference>
<dbReference type="GO" id="GO:0048029">
    <property type="term" value="F:monosaccharide binding"/>
    <property type="evidence" value="ECO:0007669"/>
    <property type="project" value="TreeGrafter"/>
</dbReference>
<dbReference type="GO" id="GO:0003872">
    <property type="term" value="F:6-phosphofructokinase activity"/>
    <property type="evidence" value="ECO:0007669"/>
    <property type="project" value="UniProtKB-UniRule"/>
</dbReference>
<comment type="subcellular location">
    <subcellularLocation>
        <location evidence="2 14">Cytoplasm</location>
    </subcellularLocation>
</comment>
<feature type="binding site" evidence="14">
    <location>
        <position position="331"/>
    </location>
    <ligand>
        <name>substrate</name>
        <note>ligand shared between dimeric partners</note>
    </ligand>
</feature>
<comment type="similarity">
    <text evidence="14">Belongs to the phosphofructokinase type A (PFKA) family. ATP-dependent PFK group I subfamily. Eukaryotic two domain clade 'E' sub-subfamily.</text>
</comment>
<keyword evidence="4 14" id="KW-0963">Cytoplasm</keyword>
<comment type="activity regulation">
    <text evidence="14">Allosterically activated by ADP, AMP, or fructose 2,6-bisphosphate, and allosterically inhibited by ATP or citrate.</text>
</comment>
<dbReference type="Gene3D" id="3.40.50.450">
    <property type="match status" value="3"/>
</dbReference>
<comment type="cofactor">
    <cofactor evidence="1 14">
        <name>Mg(2+)</name>
        <dbReference type="ChEBI" id="CHEBI:18420"/>
    </cofactor>
</comment>
<feature type="binding site" description="in other chain" evidence="14">
    <location>
        <position position="781"/>
    </location>
    <ligand>
        <name>beta-D-fructose 2,6-bisphosphate</name>
        <dbReference type="ChEBI" id="CHEBI:58579"/>
        <note>allosteric activator; ligand shared between dimeric partners</note>
    </ligand>
</feature>
<dbReference type="PRINTS" id="PR00476">
    <property type="entry name" value="PHFRCTKINASE"/>
</dbReference>
<keyword evidence="18" id="KW-1185">Reference proteome</keyword>
<evidence type="ECO:0000256" key="6">
    <source>
        <dbReference type="ARBA" id="ARBA00022679"/>
    </source>
</evidence>
<dbReference type="EMBL" id="JASBNA010000006">
    <property type="protein sequence ID" value="KAK7690689.1"/>
    <property type="molecule type" value="Genomic_DNA"/>
</dbReference>
<feature type="binding site" evidence="14">
    <location>
        <begin position="126"/>
        <end position="127"/>
    </location>
    <ligand>
        <name>ATP</name>
        <dbReference type="ChEBI" id="CHEBI:30616"/>
    </ligand>
</feature>
<dbReference type="GO" id="GO:0005945">
    <property type="term" value="C:6-phosphofructokinase complex"/>
    <property type="evidence" value="ECO:0007669"/>
    <property type="project" value="TreeGrafter"/>
</dbReference>
<evidence type="ECO:0000313" key="18">
    <source>
        <dbReference type="Proteomes" id="UP001385951"/>
    </source>
</evidence>
<keyword evidence="11 14" id="KW-0460">Magnesium</keyword>
<dbReference type="NCBIfam" id="TIGR02478">
    <property type="entry name" value="6PF1K_euk"/>
    <property type="match status" value="1"/>
</dbReference>
<comment type="caution">
    <text evidence="14">Lacks conserved residue(s) required for the propagation of feature annotation.</text>
</comment>
<evidence type="ECO:0000259" key="16">
    <source>
        <dbReference type="Pfam" id="PF00365"/>
    </source>
</evidence>
<dbReference type="FunFam" id="3.40.50.460:FF:000007">
    <property type="entry name" value="ATP-dependent 6-phosphofructokinase"/>
    <property type="match status" value="1"/>
</dbReference>
<evidence type="ECO:0000256" key="1">
    <source>
        <dbReference type="ARBA" id="ARBA00001946"/>
    </source>
</evidence>
<dbReference type="PIRSF" id="PIRSF000533">
    <property type="entry name" value="ATP_PFK_euk"/>
    <property type="match status" value="1"/>
</dbReference>
<evidence type="ECO:0000256" key="3">
    <source>
        <dbReference type="ARBA" id="ARBA00004679"/>
    </source>
</evidence>
<feature type="region of interest" description="C-terminal regulatory PFK domain 2" evidence="14">
    <location>
        <begin position="443"/>
        <end position="816"/>
    </location>
</feature>
<feature type="binding site" description="in other chain" evidence="14">
    <location>
        <begin position="246"/>
        <end position="248"/>
    </location>
    <ligand>
        <name>substrate</name>
        <note>ligand shared between dimeric partners</note>
    </ligand>
</feature>
<dbReference type="InterPro" id="IPR015912">
    <property type="entry name" value="Phosphofructokinase_CS"/>
</dbReference>
<evidence type="ECO:0000256" key="13">
    <source>
        <dbReference type="ARBA" id="ARBA00048070"/>
    </source>
</evidence>
<dbReference type="Gene3D" id="3.40.50.460">
    <property type="entry name" value="Phosphofructokinase domain"/>
    <property type="match status" value="2"/>
</dbReference>
<evidence type="ECO:0000313" key="17">
    <source>
        <dbReference type="EMBL" id="KAK7690689.1"/>
    </source>
</evidence>
<dbReference type="PANTHER" id="PTHR13697:SF4">
    <property type="entry name" value="ATP-DEPENDENT 6-PHOSPHOFRUCTOKINASE"/>
    <property type="match status" value="1"/>
</dbReference>
<dbReference type="GO" id="GO:0042802">
    <property type="term" value="F:identical protein binding"/>
    <property type="evidence" value="ECO:0007669"/>
    <property type="project" value="TreeGrafter"/>
</dbReference>
<protein>
    <recommendedName>
        <fullName evidence="14">ATP-dependent 6-phosphofructokinase</fullName>
        <shortName evidence="14">ATP-PFK</shortName>
        <shortName evidence="14">Phosphofructokinase</shortName>
        <ecNumber evidence="14">2.7.1.11</ecNumber>
    </recommendedName>
    <alternativeName>
        <fullName evidence="14">Phosphohexokinase</fullName>
    </alternativeName>
</protein>
<dbReference type="AlphaFoldDB" id="A0AAW0GG44"/>
<keyword evidence="8 14" id="KW-0547">Nucleotide-binding</keyword>
<comment type="function">
    <text evidence="14">Catalyzes the phosphorylation of D-fructose 6-phosphate to fructose 1,6-bisphosphate by ATP, the first committing step of glycolysis.</text>
</comment>
<evidence type="ECO:0000256" key="15">
    <source>
        <dbReference type="PIRNR" id="PIRNR000533"/>
    </source>
</evidence>
<evidence type="ECO:0000256" key="2">
    <source>
        <dbReference type="ARBA" id="ARBA00004496"/>
    </source>
</evidence>
<evidence type="ECO:0000256" key="5">
    <source>
        <dbReference type="ARBA" id="ARBA00022533"/>
    </source>
</evidence>
<dbReference type="PROSITE" id="PS00433">
    <property type="entry name" value="PHOSPHOFRUCTOKINASE"/>
    <property type="match status" value="2"/>
</dbReference>
<dbReference type="Pfam" id="PF00365">
    <property type="entry name" value="PFK"/>
    <property type="match status" value="2"/>
</dbReference>
<evidence type="ECO:0000256" key="8">
    <source>
        <dbReference type="ARBA" id="ARBA00022741"/>
    </source>
</evidence>
<dbReference type="SUPFAM" id="SSF53784">
    <property type="entry name" value="Phosphofructokinase"/>
    <property type="match status" value="2"/>
</dbReference>
<feature type="binding site" evidence="14">
    <location>
        <position position="700"/>
    </location>
    <ligand>
        <name>beta-D-fructose 2,6-bisphosphate</name>
        <dbReference type="ChEBI" id="CHEBI:58579"/>
        <note>allosteric activator; ligand shared between dimeric partners</note>
    </ligand>
</feature>
<dbReference type="GO" id="GO:0070095">
    <property type="term" value="F:fructose-6-phosphate binding"/>
    <property type="evidence" value="ECO:0007669"/>
    <property type="project" value="TreeGrafter"/>
</dbReference>
<dbReference type="GO" id="GO:0006002">
    <property type="term" value="P:fructose 6-phosphate metabolic process"/>
    <property type="evidence" value="ECO:0007669"/>
    <property type="project" value="InterPro"/>
</dbReference>
<keyword evidence="6 14" id="KW-0808">Transferase</keyword>
<dbReference type="PANTHER" id="PTHR13697">
    <property type="entry name" value="PHOSPHOFRUCTOKINASE"/>
    <property type="match status" value="1"/>
</dbReference>
<reference evidence="17 18" key="1">
    <citation type="submission" date="2022-09" db="EMBL/GenBank/DDBJ databases">
        <authorList>
            <person name="Palmer J.M."/>
        </authorList>
    </citation>
    <scope>NUCLEOTIDE SEQUENCE [LARGE SCALE GENOMIC DNA]</scope>
    <source>
        <strain evidence="17 18">DSM 7382</strain>
    </source>
</reference>
<dbReference type="InterPro" id="IPR009161">
    <property type="entry name" value="6-Pfructokinase_euk"/>
</dbReference>
<feature type="binding site" evidence="14">
    <location>
        <position position="157"/>
    </location>
    <ligand>
        <name>Mg(2+)</name>
        <dbReference type="ChEBI" id="CHEBI:18420"/>
        <note>catalytic</note>
    </ligand>
</feature>
<evidence type="ECO:0000256" key="7">
    <source>
        <dbReference type="ARBA" id="ARBA00022723"/>
    </source>
</evidence>
<feature type="domain" description="Phosphofructokinase" evidence="16">
    <location>
        <begin position="443"/>
        <end position="731"/>
    </location>
</feature>
<evidence type="ECO:0000256" key="4">
    <source>
        <dbReference type="ARBA" id="ARBA00022490"/>
    </source>
</evidence>
<keyword evidence="12 14" id="KW-0324">Glycolysis</keyword>
<organism evidence="17 18">
    <name type="scientific">Cerrena zonata</name>
    <dbReference type="NCBI Taxonomy" id="2478898"/>
    <lineage>
        <taxon>Eukaryota</taxon>
        <taxon>Fungi</taxon>
        <taxon>Dikarya</taxon>
        <taxon>Basidiomycota</taxon>
        <taxon>Agaricomycotina</taxon>
        <taxon>Agaricomycetes</taxon>
        <taxon>Polyporales</taxon>
        <taxon>Cerrenaceae</taxon>
        <taxon>Cerrena</taxon>
    </lineage>
</organism>
<feature type="binding site" description="in other chain" evidence="14">
    <location>
        <position position="303"/>
    </location>
    <ligand>
        <name>substrate</name>
        <note>ligand shared between dimeric partners</note>
    </ligand>
</feature>
<comment type="catalytic activity">
    <reaction evidence="13 14 15">
        <text>beta-D-fructose 6-phosphate + ATP = beta-D-fructose 1,6-bisphosphate + ADP + H(+)</text>
        <dbReference type="Rhea" id="RHEA:16109"/>
        <dbReference type="ChEBI" id="CHEBI:15378"/>
        <dbReference type="ChEBI" id="CHEBI:30616"/>
        <dbReference type="ChEBI" id="CHEBI:32966"/>
        <dbReference type="ChEBI" id="CHEBI:57634"/>
        <dbReference type="ChEBI" id="CHEBI:456216"/>
        <dbReference type="EC" id="2.7.1.11"/>
    </reaction>
</comment>